<feature type="compositionally biased region" description="Acidic residues" evidence="1">
    <location>
        <begin position="201"/>
        <end position="219"/>
    </location>
</feature>
<dbReference type="Proteomes" id="UP000184052">
    <property type="component" value="Unassembled WGS sequence"/>
</dbReference>
<feature type="compositionally biased region" description="Basic and acidic residues" evidence="1">
    <location>
        <begin position="220"/>
        <end position="239"/>
    </location>
</feature>
<keyword evidence="4" id="KW-1185">Reference proteome</keyword>
<proteinExistence type="predicted"/>
<dbReference type="RefSeq" id="WP_073046042.1">
    <property type="nucleotide sequence ID" value="NZ_FQZL01000004.1"/>
</dbReference>
<keyword evidence="2" id="KW-0812">Transmembrane</keyword>
<dbReference type="AlphaFoldDB" id="A0A1M6B0H8"/>
<evidence type="ECO:0000313" key="4">
    <source>
        <dbReference type="Proteomes" id="UP000184052"/>
    </source>
</evidence>
<organism evidence="3 4">
    <name type="scientific">Dethiosulfatibacter aminovorans DSM 17477</name>
    <dbReference type="NCBI Taxonomy" id="1121476"/>
    <lineage>
        <taxon>Bacteria</taxon>
        <taxon>Bacillati</taxon>
        <taxon>Bacillota</taxon>
        <taxon>Tissierellia</taxon>
        <taxon>Dethiosulfatibacter</taxon>
    </lineage>
</organism>
<evidence type="ECO:0000256" key="2">
    <source>
        <dbReference type="SAM" id="Phobius"/>
    </source>
</evidence>
<name>A0A1M6B0H8_9FIRM</name>
<feature type="compositionally biased region" description="Basic and acidic residues" evidence="1">
    <location>
        <begin position="188"/>
        <end position="200"/>
    </location>
</feature>
<dbReference type="EMBL" id="FQZL01000004">
    <property type="protein sequence ID" value="SHI42264.1"/>
    <property type="molecule type" value="Genomic_DNA"/>
</dbReference>
<keyword evidence="2" id="KW-1133">Transmembrane helix</keyword>
<evidence type="ECO:0008006" key="5">
    <source>
        <dbReference type="Google" id="ProtNLM"/>
    </source>
</evidence>
<feature type="region of interest" description="Disordered" evidence="1">
    <location>
        <begin position="170"/>
        <end position="239"/>
    </location>
</feature>
<protein>
    <recommendedName>
        <fullName evidence="5">LPXTG-motif cell wall anchor domain-containing protein</fullName>
    </recommendedName>
</protein>
<reference evidence="3 4" key="1">
    <citation type="submission" date="2016-11" db="EMBL/GenBank/DDBJ databases">
        <authorList>
            <person name="Jaros S."/>
            <person name="Januszkiewicz K."/>
            <person name="Wedrychowicz H."/>
        </authorList>
    </citation>
    <scope>NUCLEOTIDE SEQUENCE [LARGE SCALE GENOMIC DNA]</scope>
    <source>
        <strain evidence="3 4">DSM 17477</strain>
    </source>
</reference>
<gene>
    <name evidence="3" type="ORF">SAMN02745751_00314</name>
</gene>
<keyword evidence="2" id="KW-0472">Membrane</keyword>
<evidence type="ECO:0000256" key="1">
    <source>
        <dbReference type="SAM" id="MobiDB-lite"/>
    </source>
</evidence>
<feature type="compositionally biased region" description="Acidic residues" evidence="1">
    <location>
        <begin position="176"/>
        <end position="187"/>
    </location>
</feature>
<sequence>MEFSGTEKEAALFFKIMLFIIICMVCFGMFEAEASEFGLIAEFSNVLAPTDNLNPGDVKSSVMTLKLEEVDGYDISSLPAYIRSEIISRDPGPGGGDLDEVLVLTVRKESGDVVYEGHLSGFDENIYLGEVYMDEGMDLEFTIYLPGEETTNEYQGSGLRVKWIITTQYSESRDDGSDDPDDSDDSDDSNHKDDDKKDEGSVDDMDESGNESEEDEGEDKSDSQHASRGESVERVFDNSGDVREEVIEIEESIPAGLPRTGTFPKGILYSLGAVAVIGIIIKALKNNRTFG</sequence>
<accession>A0A1M6B0H8</accession>
<feature type="transmembrane region" description="Helical" evidence="2">
    <location>
        <begin position="12"/>
        <end position="30"/>
    </location>
</feature>
<dbReference type="OrthoDB" id="2083432at2"/>
<evidence type="ECO:0000313" key="3">
    <source>
        <dbReference type="EMBL" id="SHI42264.1"/>
    </source>
</evidence>
<feature type="transmembrane region" description="Helical" evidence="2">
    <location>
        <begin position="266"/>
        <end position="284"/>
    </location>
</feature>